<sequence>MKSLLLWVRRGRVGVGPDDVALGHAAERVPLMIAMACLLALETAVVGLLVPWPVVHVLDVCAVLQVLVLLARAVTRPHVLRADSLVLRDGGAFEVVVPLRLVAAVRVRREHHTGFRAVRRDGTEVVVVAGDRTTVRLDLAEPLDVPLPGGARCAATALRFHADDPAAAVTAISARCPRISACGRA</sequence>
<dbReference type="AlphaFoldDB" id="A0A9X2VWL9"/>
<dbReference type="Proteomes" id="UP001141259">
    <property type="component" value="Unassembled WGS sequence"/>
</dbReference>
<accession>A0A9X2VWL9</accession>
<comment type="caution">
    <text evidence="1">The sequence shown here is derived from an EMBL/GenBank/DDBJ whole genome shotgun (WGS) entry which is preliminary data.</text>
</comment>
<evidence type="ECO:0000313" key="2">
    <source>
        <dbReference type="Proteomes" id="UP001141259"/>
    </source>
</evidence>
<proteinExistence type="predicted"/>
<name>A0A9X2VWL9_9PSEU</name>
<reference evidence="1" key="1">
    <citation type="submission" date="2022-08" db="EMBL/GenBank/DDBJ databases">
        <authorList>
            <person name="Tistechok S."/>
            <person name="Samborskyy M."/>
            <person name="Roman I."/>
        </authorList>
    </citation>
    <scope>NUCLEOTIDE SEQUENCE</scope>
    <source>
        <strain evidence="1">DSM 103496</strain>
    </source>
</reference>
<evidence type="ECO:0000313" key="1">
    <source>
        <dbReference type="EMBL" id="MCS7484009.1"/>
    </source>
</evidence>
<protein>
    <submittedName>
        <fullName evidence="1">Uncharacterized protein</fullName>
    </submittedName>
</protein>
<dbReference type="EMBL" id="JANYMP010000040">
    <property type="protein sequence ID" value="MCS7484009.1"/>
    <property type="molecule type" value="Genomic_DNA"/>
</dbReference>
<dbReference type="RefSeq" id="WP_259629463.1">
    <property type="nucleotide sequence ID" value="NZ_JANYMP010000040.1"/>
</dbReference>
<keyword evidence="2" id="KW-1185">Reference proteome</keyword>
<organism evidence="1 2">
    <name type="scientific">Umezawaea endophytica</name>
    <dbReference type="NCBI Taxonomy" id="1654476"/>
    <lineage>
        <taxon>Bacteria</taxon>
        <taxon>Bacillati</taxon>
        <taxon>Actinomycetota</taxon>
        <taxon>Actinomycetes</taxon>
        <taxon>Pseudonocardiales</taxon>
        <taxon>Pseudonocardiaceae</taxon>
        <taxon>Umezawaea</taxon>
    </lineage>
</organism>
<gene>
    <name evidence="1" type="ORF">NZH93_44855</name>
</gene>